<name>A0A835CL05_APHGI</name>
<dbReference type="AlphaFoldDB" id="A0A835CL05"/>
<keyword evidence="1" id="KW-0175">Coiled coil</keyword>
<dbReference type="Proteomes" id="UP000639338">
    <property type="component" value="Unassembled WGS sequence"/>
</dbReference>
<proteinExistence type="predicted"/>
<evidence type="ECO:0000313" key="3">
    <source>
        <dbReference type="Proteomes" id="UP000639338"/>
    </source>
</evidence>
<protein>
    <submittedName>
        <fullName evidence="2">Uncharacterized protein</fullName>
    </submittedName>
</protein>
<sequence>MKILFFIYLIFRFKIIYANNYWITSAKLDFEEPKFTIVNKIDNCLQDIITVENNMTIVRNNLENKISNLDQQSIEDNQKIVDKLNVGLNKIFTESKLVDLYRCRKAGQNDYSKIYGYNDYKNTSSLKSHKQSHTCSMLTSIFKNDCTDEKIFASTLDLIEAVKNVLDKAVNYTNEVNQFTQNITQLCSLEELYKNYENKIKSCIIKKDYK</sequence>
<reference evidence="2 3" key="1">
    <citation type="submission" date="2020-08" db="EMBL/GenBank/DDBJ databases">
        <title>Aphidius gifuensis genome sequencing and assembly.</title>
        <authorList>
            <person name="Du Z."/>
        </authorList>
    </citation>
    <scope>NUCLEOTIDE SEQUENCE [LARGE SCALE GENOMIC DNA]</scope>
    <source>
        <strain evidence="2">YNYX2018</strain>
        <tissue evidence="2">Adults</tissue>
    </source>
</reference>
<comment type="caution">
    <text evidence="2">The sequence shown here is derived from an EMBL/GenBank/DDBJ whole genome shotgun (WGS) entry which is preliminary data.</text>
</comment>
<accession>A0A835CL05</accession>
<organism evidence="2 3">
    <name type="scientific">Aphidius gifuensis</name>
    <name type="common">Parasitoid wasp</name>
    <dbReference type="NCBI Taxonomy" id="684658"/>
    <lineage>
        <taxon>Eukaryota</taxon>
        <taxon>Metazoa</taxon>
        <taxon>Ecdysozoa</taxon>
        <taxon>Arthropoda</taxon>
        <taxon>Hexapoda</taxon>
        <taxon>Insecta</taxon>
        <taxon>Pterygota</taxon>
        <taxon>Neoptera</taxon>
        <taxon>Endopterygota</taxon>
        <taxon>Hymenoptera</taxon>
        <taxon>Apocrita</taxon>
        <taxon>Ichneumonoidea</taxon>
        <taxon>Braconidae</taxon>
        <taxon>Aphidiinae</taxon>
        <taxon>Aphidius</taxon>
    </lineage>
</organism>
<keyword evidence="3" id="KW-1185">Reference proteome</keyword>
<evidence type="ECO:0000313" key="2">
    <source>
        <dbReference type="EMBL" id="KAF7987767.1"/>
    </source>
</evidence>
<feature type="coiled-coil region" evidence="1">
    <location>
        <begin position="52"/>
        <end position="79"/>
    </location>
</feature>
<gene>
    <name evidence="2" type="ORF">HCN44_003630</name>
</gene>
<evidence type="ECO:0000256" key="1">
    <source>
        <dbReference type="SAM" id="Coils"/>
    </source>
</evidence>
<dbReference type="EMBL" id="JACMRX010000006">
    <property type="protein sequence ID" value="KAF7987767.1"/>
    <property type="molecule type" value="Genomic_DNA"/>
</dbReference>